<dbReference type="GO" id="GO:0003700">
    <property type="term" value="F:DNA-binding transcription factor activity"/>
    <property type="evidence" value="ECO:0007669"/>
    <property type="project" value="InterPro"/>
</dbReference>
<keyword evidence="9" id="KW-0238">DNA-binding</keyword>
<dbReference type="Pfam" id="PF01475">
    <property type="entry name" value="FUR"/>
    <property type="match status" value="1"/>
</dbReference>
<dbReference type="RefSeq" id="WP_053775532.1">
    <property type="nucleotide sequence ID" value="NZ_CP012573.1"/>
</dbReference>
<feature type="binding site" evidence="11">
    <location>
        <position position="125"/>
    </location>
    <ligand>
        <name>Zn(2+)</name>
        <dbReference type="ChEBI" id="CHEBI:29105"/>
    </ligand>
</feature>
<dbReference type="InterPro" id="IPR036388">
    <property type="entry name" value="WH-like_DNA-bd_sf"/>
</dbReference>
<feature type="binding site" evidence="12">
    <location>
        <position position="76"/>
    </location>
    <ligand>
        <name>Fe cation</name>
        <dbReference type="ChEBI" id="CHEBI:24875"/>
    </ligand>
</feature>
<feature type="binding site" evidence="11">
    <location>
        <position position="85"/>
    </location>
    <ligand>
        <name>Zn(2+)</name>
        <dbReference type="ChEBI" id="CHEBI:29105"/>
    </ligand>
</feature>
<evidence type="ECO:0000256" key="10">
    <source>
        <dbReference type="ARBA" id="ARBA00023163"/>
    </source>
</evidence>
<reference evidence="13 14" key="1">
    <citation type="journal article" date="2020" name="Mol. Plant Pathol.">
        <title>Plasmid composition and the chpG gene determine the virulence level of Clavibacter capsici natural isolates in pepper.</title>
        <authorList>
            <person name="Hwang I.S."/>
            <person name="Lee H.M."/>
            <person name="Oh E.J."/>
            <person name="Lee S."/>
            <person name="Heu S."/>
            <person name="Oh C.S."/>
        </authorList>
    </citation>
    <scope>NUCLEOTIDE SEQUENCE [LARGE SCALE GENOMIC DNA]</scope>
    <source>
        <strain evidence="13 14">1101</strain>
    </source>
</reference>
<dbReference type="InterPro" id="IPR043135">
    <property type="entry name" value="Fur_C"/>
</dbReference>
<dbReference type="GO" id="GO:0000976">
    <property type="term" value="F:transcription cis-regulatory region binding"/>
    <property type="evidence" value="ECO:0007669"/>
    <property type="project" value="TreeGrafter"/>
</dbReference>
<dbReference type="GO" id="GO:0008270">
    <property type="term" value="F:zinc ion binding"/>
    <property type="evidence" value="ECO:0007669"/>
    <property type="project" value="TreeGrafter"/>
</dbReference>
<gene>
    <name evidence="13" type="ORF">GW570_14330</name>
</gene>
<dbReference type="KEGG" id="ccap:AES38_14330"/>
<dbReference type="InterPro" id="IPR036390">
    <property type="entry name" value="WH_DNA-bd_sf"/>
</dbReference>
<dbReference type="Gene3D" id="3.30.1490.190">
    <property type="match status" value="1"/>
</dbReference>
<feature type="binding site" evidence="12">
    <location>
        <position position="114"/>
    </location>
    <ligand>
        <name>Fe cation</name>
        <dbReference type="ChEBI" id="CHEBI:24875"/>
    </ligand>
</feature>
<dbReference type="InterPro" id="IPR002481">
    <property type="entry name" value="FUR"/>
</dbReference>
<keyword evidence="8" id="KW-0805">Transcription regulation</keyword>
<comment type="cofactor">
    <cofactor evidence="11">
        <name>Zn(2+)</name>
        <dbReference type="ChEBI" id="CHEBI:29105"/>
    </cofactor>
    <text evidence="11">Binds 1 zinc ion per subunit.</text>
</comment>
<evidence type="ECO:0000313" key="14">
    <source>
        <dbReference type="Proteomes" id="UP000503164"/>
    </source>
</evidence>
<dbReference type="PANTHER" id="PTHR33202:SF2">
    <property type="entry name" value="FERRIC UPTAKE REGULATION PROTEIN"/>
    <property type="match status" value="1"/>
</dbReference>
<dbReference type="Gene3D" id="1.10.10.10">
    <property type="entry name" value="Winged helix-like DNA-binding domain superfamily/Winged helix DNA-binding domain"/>
    <property type="match status" value="1"/>
</dbReference>
<name>A0A0M4H2C0_9MICO</name>
<dbReference type="SUPFAM" id="SSF46785">
    <property type="entry name" value="Winged helix' DNA-binding domain"/>
    <property type="match status" value="1"/>
</dbReference>
<keyword evidence="4" id="KW-0963">Cytoplasm</keyword>
<feature type="binding site" evidence="11">
    <location>
        <position position="122"/>
    </location>
    <ligand>
        <name>Zn(2+)</name>
        <dbReference type="ChEBI" id="CHEBI:29105"/>
    </ligand>
</feature>
<evidence type="ECO:0000256" key="7">
    <source>
        <dbReference type="ARBA" id="ARBA00022833"/>
    </source>
</evidence>
<comment type="subunit">
    <text evidence="3">Homodimer.</text>
</comment>
<feature type="binding site" evidence="11">
    <location>
        <position position="82"/>
    </location>
    <ligand>
        <name>Zn(2+)</name>
        <dbReference type="ChEBI" id="CHEBI:29105"/>
    </ligand>
</feature>
<evidence type="ECO:0000256" key="12">
    <source>
        <dbReference type="PIRSR" id="PIRSR602481-2"/>
    </source>
</evidence>
<evidence type="ECO:0000256" key="1">
    <source>
        <dbReference type="ARBA" id="ARBA00004496"/>
    </source>
</evidence>
<dbReference type="AlphaFoldDB" id="A0A0M4H2C0"/>
<comment type="similarity">
    <text evidence="2">Belongs to the Fur family.</text>
</comment>
<evidence type="ECO:0000313" key="13">
    <source>
        <dbReference type="EMBL" id="QIS46172.1"/>
    </source>
</evidence>
<evidence type="ECO:0000256" key="2">
    <source>
        <dbReference type="ARBA" id="ARBA00007957"/>
    </source>
</evidence>
<keyword evidence="7 11" id="KW-0862">Zinc</keyword>
<dbReference type="CDD" id="cd07153">
    <property type="entry name" value="Fur_like"/>
    <property type="match status" value="1"/>
</dbReference>
<evidence type="ECO:0000256" key="11">
    <source>
        <dbReference type="PIRSR" id="PIRSR602481-1"/>
    </source>
</evidence>
<keyword evidence="12" id="KW-0408">Iron</keyword>
<keyword evidence="14" id="KW-1185">Reference proteome</keyword>
<dbReference type="GO" id="GO:0005829">
    <property type="term" value="C:cytosol"/>
    <property type="evidence" value="ECO:0007669"/>
    <property type="project" value="TreeGrafter"/>
</dbReference>
<dbReference type="PANTHER" id="PTHR33202">
    <property type="entry name" value="ZINC UPTAKE REGULATION PROTEIN"/>
    <property type="match status" value="1"/>
</dbReference>
<accession>A0A0M4H2C0</accession>
<dbReference type="GO" id="GO:0045892">
    <property type="term" value="P:negative regulation of DNA-templated transcription"/>
    <property type="evidence" value="ECO:0007669"/>
    <property type="project" value="TreeGrafter"/>
</dbReference>
<comment type="subcellular location">
    <subcellularLocation>
        <location evidence="1">Cytoplasm</location>
    </subcellularLocation>
</comment>
<keyword evidence="5" id="KW-0678">Repressor</keyword>
<protein>
    <submittedName>
        <fullName evidence="13">Transcriptional repressor</fullName>
    </submittedName>
</protein>
<dbReference type="Proteomes" id="UP000503164">
    <property type="component" value="Chromosome"/>
</dbReference>
<evidence type="ECO:0000256" key="4">
    <source>
        <dbReference type="ARBA" id="ARBA00022490"/>
    </source>
</evidence>
<dbReference type="GO" id="GO:1900376">
    <property type="term" value="P:regulation of secondary metabolite biosynthetic process"/>
    <property type="evidence" value="ECO:0007669"/>
    <property type="project" value="TreeGrafter"/>
</dbReference>
<keyword evidence="6 11" id="KW-0479">Metal-binding</keyword>
<comment type="cofactor">
    <cofactor evidence="12">
        <name>Mn(2+)</name>
        <dbReference type="ChEBI" id="CHEBI:29035"/>
    </cofactor>
    <cofactor evidence="12">
        <name>Fe(2+)</name>
        <dbReference type="ChEBI" id="CHEBI:29033"/>
    </cofactor>
    <text evidence="12">Binds 1 Mn(2+) or Fe(2+) ion per subunit.</text>
</comment>
<keyword evidence="10" id="KW-0804">Transcription</keyword>
<evidence type="ECO:0000256" key="6">
    <source>
        <dbReference type="ARBA" id="ARBA00022723"/>
    </source>
</evidence>
<evidence type="ECO:0000256" key="5">
    <source>
        <dbReference type="ARBA" id="ARBA00022491"/>
    </source>
</evidence>
<evidence type="ECO:0000256" key="9">
    <source>
        <dbReference type="ARBA" id="ARBA00023125"/>
    </source>
</evidence>
<feature type="binding site" evidence="12">
    <location>
        <position position="97"/>
    </location>
    <ligand>
        <name>Fe cation</name>
        <dbReference type="ChEBI" id="CHEBI:24875"/>
    </ligand>
</feature>
<proteinExistence type="inferred from homology"/>
<dbReference type="EMBL" id="CP048049">
    <property type="protein sequence ID" value="QIS46172.1"/>
    <property type="molecule type" value="Genomic_DNA"/>
</dbReference>
<evidence type="ECO:0000256" key="8">
    <source>
        <dbReference type="ARBA" id="ARBA00023015"/>
    </source>
</evidence>
<organism evidence="13 14">
    <name type="scientific">Clavibacter capsici</name>
    <dbReference type="NCBI Taxonomy" id="1874630"/>
    <lineage>
        <taxon>Bacteria</taxon>
        <taxon>Bacillati</taxon>
        <taxon>Actinomycetota</taxon>
        <taxon>Actinomycetes</taxon>
        <taxon>Micrococcales</taxon>
        <taxon>Microbacteriaceae</taxon>
        <taxon>Clavibacter</taxon>
    </lineage>
</organism>
<sequence length="148" mass="15564">MKRNTWQREAVRQALDASSDFVSAQRLHARLHDAGSPIGLATVYRALGDLAAEGDADSLQSPDGEALYRTCATGGHHHHLICRVCGKTVEIAADEVESWAHDVAARNGFTAPSHVVDVFGLCAECTRRAADAASADASARQAGTPASA</sequence>
<evidence type="ECO:0000256" key="3">
    <source>
        <dbReference type="ARBA" id="ARBA00011738"/>
    </source>
</evidence>